<dbReference type="PANTHER" id="PTHR30572">
    <property type="entry name" value="MEMBRANE COMPONENT OF TRANSPORTER-RELATED"/>
    <property type="match status" value="1"/>
</dbReference>
<dbReference type="Pfam" id="PF02687">
    <property type="entry name" value="FtsX"/>
    <property type="match status" value="1"/>
</dbReference>
<evidence type="ECO:0000256" key="3">
    <source>
        <dbReference type="ARBA" id="ARBA00022692"/>
    </source>
</evidence>
<evidence type="ECO:0000313" key="10">
    <source>
        <dbReference type="EMBL" id="GAA4742223.1"/>
    </source>
</evidence>
<feature type="transmembrane region" description="Helical" evidence="7">
    <location>
        <begin position="309"/>
        <end position="342"/>
    </location>
</feature>
<evidence type="ECO:0000256" key="5">
    <source>
        <dbReference type="ARBA" id="ARBA00023136"/>
    </source>
</evidence>
<dbReference type="Proteomes" id="UP001500121">
    <property type="component" value="Unassembled WGS sequence"/>
</dbReference>
<keyword evidence="3 7" id="KW-0812">Transmembrane</keyword>
<accession>A0ABP8YZD6</accession>
<keyword evidence="2" id="KW-1003">Cell membrane</keyword>
<protein>
    <submittedName>
        <fullName evidence="10">ABC transporter permease</fullName>
    </submittedName>
</protein>
<comment type="caution">
    <text evidence="10">The sequence shown here is derived from an EMBL/GenBank/DDBJ whole genome shotgun (WGS) entry which is preliminary data.</text>
</comment>
<feature type="domain" description="MacB-like periplasmic core" evidence="9">
    <location>
        <begin position="21"/>
        <end position="227"/>
    </location>
</feature>
<evidence type="ECO:0000256" key="6">
    <source>
        <dbReference type="ARBA" id="ARBA00038076"/>
    </source>
</evidence>
<evidence type="ECO:0000313" key="11">
    <source>
        <dbReference type="Proteomes" id="UP001500121"/>
    </source>
</evidence>
<sequence length="388" mass="38980">MNLWTTVTLALSRLVAARTRSLLTMLGVIIGVAALLALTSIASGATSSITGSFSSLGATTVTVTGTGPGALTEADADALRGTPDVTLVATTASGRGDVAFGGDTEQLALVGVDAAYEAVQKPALSVGRFLPSFPGGAEASTVVLSTSAANALHITAAEVGQPVTVDGRVFTLVGVLDDATGFNTSGTAYVPLTAARDLFARTPYVSSVLLAATDTAAVAGVQADADAILRARYGLTADDPASFSITNPASVISTIGTVQSLLSLLLGGIASISVLVGGIGIMNIMLVSVRERTREIGVRRAIGARRGQILTQFLVEAVVLSVAGGLIGIVVGIGLSALVALIAGWALAISPVTVLLAVLFSVLVGVVFGVVPARTAARLQVVDALRFE</sequence>
<feature type="domain" description="ABC3 transporter permease C-terminal" evidence="8">
    <location>
        <begin position="269"/>
        <end position="380"/>
    </location>
</feature>
<keyword evidence="5 7" id="KW-0472">Membrane</keyword>
<organism evidence="10 11">
    <name type="scientific">Amnibacterium soli</name>
    <dbReference type="NCBI Taxonomy" id="1282736"/>
    <lineage>
        <taxon>Bacteria</taxon>
        <taxon>Bacillati</taxon>
        <taxon>Actinomycetota</taxon>
        <taxon>Actinomycetes</taxon>
        <taxon>Micrococcales</taxon>
        <taxon>Microbacteriaceae</taxon>
        <taxon>Amnibacterium</taxon>
    </lineage>
</organism>
<dbReference type="EMBL" id="BAABLP010000002">
    <property type="protein sequence ID" value="GAA4742223.1"/>
    <property type="molecule type" value="Genomic_DNA"/>
</dbReference>
<keyword evidence="11" id="KW-1185">Reference proteome</keyword>
<proteinExistence type="inferred from homology"/>
<evidence type="ECO:0000259" key="9">
    <source>
        <dbReference type="Pfam" id="PF12704"/>
    </source>
</evidence>
<reference evidence="11" key="1">
    <citation type="journal article" date="2019" name="Int. J. Syst. Evol. Microbiol.">
        <title>The Global Catalogue of Microorganisms (GCM) 10K type strain sequencing project: providing services to taxonomists for standard genome sequencing and annotation.</title>
        <authorList>
            <consortium name="The Broad Institute Genomics Platform"/>
            <consortium name="The Broad Institute Genome Sequencing Center for Infectious Disease"/>
            <person name="Wu L."/>
            <person name="Ma J."/>
        </authorList>
    </citation>
    <scope>NUCLEOTIDE SEQUENCE [LARGE SCALE GENOMIC DNA]</scope>
    <source>
        <strain evidence="11">JCM 19015</strain>
    </source>
</reference>
<dbReference type="PANTHER" id="PTHR30572:SF4">
    <property type="entry name" value="ABC TRANSPORTER PERMEASE YTRF"/>
    <property type="match status" value="1"/>
</dbReference>
<dbReference type="InterPro" id="IPR050250">
    <property type="entry name" value="Macrolide_Exporter_MacB"/>
</dbReference>
<evidence type="ECO:0000256" key="7">
    <source>
        <dbReference type="SAM" id="Phobius"/>
    </source>
</evidence>
<comment type="similarity">
    <text evidence="6">Belongs to the ABC-4 integral membrane protein family.</text>
</comment>
<gene>
    <name evidence="10" type="ORF">GCM10025783_11920</name>
</gene>
<name>A0ABP8YZD6_9MICO</name>
<dbReference type="RefSeq" id="WP_345480111.1">
    <property type="nucleotide sequence ID" value="NZ_BAABLP010000002.1"/>
</dbReference>
<evidence type="ECO:0000256" key="2">
    <source>
        <dbReference type="ARBA" id="ARBA00022475"/>
    </source>
</evidence>
<dbReference type="InterPro" id="IPR025857">
    <property type="entry name" value="MacB_PCD"/>
</dbReference>
<feature type="transmembrane region" description="Helical" evidence="7">
    <location>
        <begin position="261"/>
        <end position="288"/>
    </location>
</feature>
<evidence type="ECO:0000259" key="8">
    <source>
        <dbReference type="Pfam" id="PF02687"/>
    </source>
</evidence>
<comment type="subcellular location">
    <subcellularLocation>
        <location evidence="1">Cell membrane</location>
        <topology evidence="1">Multi-pass membrane protein</topology>
    </subcellularLocation>
</comment>
<dbReference type="InterPro" id="IPR003838">
    <property type="entry name" value="ABC3_permease_C"/>
</dbReference>
<keyword evidence="4 7" id="KW-1133">Transmembrane helix</keyword>
<feature type="transmembrane region" description="Helical" evidence="7">
    <location>
        <begin position="21"/>
        <end position="42"/>
    </location>
</feature>
<feature type="transmembrane region" description="Helical" evidence="7">
    <location>
        <begin position="348"/>
        <end position="371"/>
    </location>
</feature>
<evidence type="ECO:0000256" key="1">
    <source>
        <dbReference type="ARBA" id="ARBA00004651"/>
    </source>
</evidence>
<dbReference type="Pfam" id="PF12704">
    <property type="entry name" value="MacB_PCD"/>
    <property type="match status" value="1"/>
</dbReference>
<evidence type="ECO:0000256" key="4">
    <source>
        <dbReference type="ARBA" id="ARBA00022989"/>
    </source>
</evidence>